<evidence type="ECO:0000256" key="4">
    <source>
        <dbReference type="ARBA" id="ARBA00022763"/>
    </source>
</evidence>
<name>A0A940PTE3_9MICO</name>
<keyword evidence="3 8" id="KW-0808">Transferase</keyword>
<dbReference type="AlphaFoldDB" id="A0A940PTE3"/>
<evidence type="ECO:0000256" key="3">
    <source>
        <dbReference type="ARBA" id="ARBA00022679"/>
    </source>
</evidence>
<evidence type="ECO:0000256" key="5">
    <source>
        <dbReference type="ARBA" id="ARBA00023204"/>
    </source>
</evidence>
<feature type="domain" description="Methylated-DNA-[protein]-cysteine S-methyltransferase DNA binding" evidence="7">
    <location>
        <begin position="111"/>
        <end position="190"/>
    </location>
</feature>
<dbReference type="PROSITE" id="PS00374">
    <property type="entry name" value="MGMT"/>
    <property type="match status" value="1"/>
</dbReference>
<dbReference type="PANTHER" id="PTHR10815:SF13">
    <property type="entry name" value="METHYLATED-DNA--PROTEIN-CYSTEINE METHYLTRANSFERASE"/>
    <property type="match status" value="1"/>
</dbReference>
<protein>
    <submittedName>
        <fullName evidence="8">Methylated-DNA-[protein]-cysteine S-methyltransferase</fullName>
        <ecNumber evidence="8">2.1.1.63</ecNumber>
    </submittedName>
</protein>
<organism evidence="8 9">
    <name type="scientific">Leucobacter exalbidus</name>
    <dbReference type="NCBI Taxonomy" id="662960"/>
    <lineage>
        <taxon>Bacteria</taxon>
        <taxon>Bacillati</taxon>
        <taxon>Actinomycetota</taxon>
        <taxon>Actinomycetes</taxon>
        <taxon>Micrococcales</taxon>
        <taxon>Microbacteriaceae</taxon>
        <taxon>Leucobacter</taxon>
    </lineage>
</organism>
<comment type="catalytic activity">
    <reaction evidence="6">
        <text>a 6-O-methyl-2'-deoxyguanosine in DNA + L-cysteinyl-[protein] = S-methyl-L-cysteinyl-[protein] + a 2'-deoxyguanosine in DNA</text>
        <dbReference type="Rhea" id="RHEA:24000"/>
        <dbReference type="Rhea" id="RHEA-COMP:10131"/>
        <dbReference type="Rhea" id="RHEA-COMP:10132"/>
        <dbReference type="Rhea" id="RHEA-COMP:11367"/>
        <dbReference type="Rhea" id="RHEA-COMP:11368"/>
        <dbReference type="ChEBI" id="CHEBI:29950"/>
        <dbReference type="ChEBI" id="CHEBI:82612"/>
        <dbReference type="ChEBI" id="CHEBI:85445"/>
        <dbReference type="ChEBI" id="CHEBI:85448"/>
        <dbReference type="EC" id="2.1.1.63"/>
    </reaction>
</comment>
<dbReference type="InterPro" id="IPR036217">
    <property type="entry name" value="MethylDNA_cys_MeTrfase_DNAb"/>
</dbReference>
<evidence type="ECO:0000259" key="7">
    <source>
        <dbReference type="Pfam" id="PF01035"/>
    </source>
</evidence>
<evidence type="ECO:0000313" key="9">
    <source>
        <dbReference type="Proteomes" id="UP000675163"/>
    </source>
</evidence>
<comment type="catalytic activity">
    <reaction evidence="1">
        <text>a 4-O-methyl-thymidine in DNA + L-cysteinyl-[protein] = a thymidine in DNA + S-methyl-L-cysteinyl-[protein]</text>
        <dbReference type="Rhea" id="RHEA:53428"/>
        <dbReference type="Rhea" id="RHEA-COMP:10131"/>
        <dbReference type="Rhea" id="RHEA-COMP:10132"/>
        <dbReference type="Rhea" id="RHEA-COMP:13555"/>
        <dbReference type="Rhea" id="RHEA-COMP:13556"/>
        <dbReference type="ChEBI" id="CHEBI:29950"/>
        <dbReference type="ChEBI" id="CHEBI:82612"/>
        <dbReference type="ChEBI" id="CHEBI:137386"/>
        <dbReference type="ChEBI" id="CHEBI:137387"/>
        <dbReference type="EC" id="2.1.1.63"/>
    </reaction>
</comment>
<dbReference type="PANTHER" id="PTHR10815">
    <property type="entry name" value="METHYLATED-DNA--PROTEIN-CYSTEINE METHYLTRANSFERASE"/>
    <property type="match status" value="1"/>
</dbReference>
<dbReference type="SUPFAM" id="SSF46767">
    <property type="entry name" value="Methylated DNA-protein cysteine methyltransferase, C-terminal domain"/>
    <property type="match status" value="1"/>
</dbReference>
<keyword evidence="5" id="KW-0234">DNA repair</keyword>
<keyword evidence="9" id="KW-1185">Reference proteome</keyword>
<evidence type="ECO:0000313" key="8">
    <source>
        <dbReference type="EMBL" id="MBP1325880.1"/>
    </source>
</evidence>
<dbReference type="GO" id="GO:0006281">
    <property type="term" value="P:DNA repair"/>
    <property type="evidence" value="ECO:0007669"/>
    <property type="project" value="UniProtKB-KW"/>
</dbReference>
<dbReference type="EMBL" id="JAFIDA010000001">
    <property type="protein sequence ID" value="MBP1325880.1"/>
    <property type="molecule type" value="Genomic_DNA"/>
</dbReference>
<dbReference type="EC" id="2.1.1.63" evidence="8"/>
<dbReference type="RefSeq" id="WP_209704874.1">
    <property type="nucleotide sequence ID" value="NZ_JAFIDA010000001.1"/>
</dbReference>
<dbReference type="CDD" id="cd06445">
    <property type="entry name" value="ATase"/>
    <property type="match status" value="1"/>
</dbReference>
<dbReference type="NCBIfam" id="TIGR00589">
    <property type="entry name" value="ogt"/>
    <property type="match status" value="1"/>
</dbReference>
<keyword evidence="2 8" id="KW-0489">Methyltransferase</keyword>
<dbReference type="GO" id="GO:0003908">
    <property type="term" value="F:methylated-DNA-[protein]-cysteine S-methyltransferase activity"/>
    <property type="evidence" value="ECO:0007669"/>
    <property type="project" value="UniProtKB-EC"/>
</dbReference>
<dbReference type="GO" id="GO:0032259">
    <property type="term" value="P:methylation"/>
    <property type="evidence" value="ECO:0007669"/>
    <property type="project" value="UniProtKB-KW"/>
</dbReference>
<dbReference type="InterPro" id="IPR001497">
    <property type="entry name" value="MethylDNA_cys_MeTrfase_AS"/>
</dbReference>
<evidence type="ECO:0000256" key="6">
    <source>
        <dbReference type="ARBA" id="ARBA00049348"/>
    </source>
</evidence>
<dbReference type="Proteomes" id="UP000675163">
    <property type="component" value="Unassembled WGS sequence"/>
</dbReference>
<accession>A0A940PTE3</accession>
<dbReference type="InterPro" id="IPR014048">
    <property type="entry name" value="MethylDNA_cys_MeTrfase_DNA-bd"/>
</dbReference>
<gene>
    <name evidence="8" type="ORF">JOF28_001112</name>
</gene>
<keyword evidence="4" id="KW-0227">DNA damage</keyword>
<comment type="caution">
    <text evidence="8">The sequence shown here is derived from an EMBL/GenBank/DDBJ whole genome shotgun (WGS) entry which is preliminary data.</text>
</comment>
<dbReference type="Gene3D" id="1.10.10.10">
    <property type="entry name" value="Winged helix-like DNA-binding domain superfamily/Winged helix DNA-binding domain"/>
    <property type="match status" value="1"/>
</dbReference>
<evidence type="ECO:0000256" key="1">
    <source>
        <dbReference type="ARBA" id="ARBA00001286"/>
    </source>
</evidence>
<sequence length="191" mass="20217">MHSDADAPSDAGERYAFATFTMPTPDGAFTVITSAYGVLASGWTPDFATLLPLVHQTLRPQPADVYALAPTELESSTVWPVAVEAQAAVTAYYAGDTSAPGRVPTIQASGPFREHAWEVLREVPPGSTVTYTEYAQRSGRPKAVRAAASACAMNAAALFVPCHRVLRSDGSLGGFRYGLAVKQSLLGREQA</sequence>
<reference evidence="8" key="1">
    <citation type="submission" date="2021-02" db="EMBL/GenBank/DDBJ databases">
        <title>Sequencing the genomes of 1000 actinobacteria strains.</title>
        <authorList>
            <person name="Klenk H.-P."/>
        </authorList>
    </citation>
    <scope>NUCLEOTIDE SEQUENCE</scope>
    <source>
        <strain evidence="8">DSM 22850</strain>
    </source>
</reference>
<dbReference type="InterPro" id="IPR036388">
    <property type="entry name" value="WH-like_DNA-bd_sf"/>
</dbReference>
<dbReference type="Pfam" id="PF01035">
    <property type="entry name" value="DNA_binding_1"/>
    <property type="match status" value="1"/>
</dbReference>
<proteinExistence type="predicted"/>
<evidence type="ECO:0000256" key="2">
    <source>
        <dbReference type="ARBA" id="ARBA00022603"/>
    </source>
</evidence>